<keyword evidence="12 14" id="KW-0141">cGMP biosynthesis</keyword>
<keyword evidence="9" id="KW-0675">Receptor</keyword>
<evidence type="ECO:0000313" key="17">
    <source>
        <dbReference type="Ensembl" id="ENSCSAVP00000004055.1"/>
    </source>
</evidence>
<keyword evidence="5" id="KW-0547">Nucleotide-binding</keyword>
<evidence type="ECO:0000256" key="4">
    <source>
        <dbReference type="ARBA" id="ARBA00022729"/>
    </source>
</evidence>
<dbReference type="GO" id="GO:0004016">
    <property type="term" value="F:adenylate cyclase activity"/>
    <property type="evidence" value="ECO:0007669"/>
    <property type="project" value="TreeGrafter"/>
</dbReference>
<evidence type="ECO:0000256" key="1">
    <source>
        <dbReference type="ARBA" id="ARBA00004451"/>
    </source>
</evidence>
<dbReference type="InterPro" id="IPR018297">
    <property type="entry name" value="A/G_cyclase_CS"/>
</dbReference>
<dbReference type="InterPro" id="IPR000719">
    <property type="entry name" value="Prot_kinase_dom"/>
</dbReference>
<dbReference type="GO" id="GO:0007168">
    <property type="term" value="P:receptor guanylyl cyclase signaling pathway"/>
    <property type="evidence" value="ECO:0007669"/>
    <property type="project" value="TreeGrafter"/>
</dbReference>
<dbReference type="STRING" id="51511.ENSCSAVP00000004055"/>
<dbReference type="Pfam" id="PF07701">
    <property type="entry name" value="HNOBA"/>
    <property type="match status" value="1"/>
</dbReference>
<evidence type="ECO:0000256" key="9">
    <source>
        <dbReference type="ARBA" id="ARBA00023170"/>
    </source>
</evidence>
<keyword evidence="3" id="KW-0812">Transmembrane</keyword>
<dbReference type="InterPro" id="IPR001054">
    <property type="entry name" value="A/G_cyclase"/>
</dbReference>
<dbReference type="InterPro" id="IPR050401">
    <property type="entry name" value="Cyclic_nucleotide_synthase"/>
</dbReference>
<dbReference type="PROSITE" id="PS00452">
    <property type="entry name" value="GUANYLATE_CYCLASE_1"/>
    <property type="match status" value="1"/>
</dbReference>
<feature type="domain" description="Protein kinase" evidence="15">
    <location>
        <begin position="1"/>
        <end position="226"/>
    </location>
</feature>
<evidence type="ECO:0000256" key="14">
    <source>
        <dbReference type="RuleBase" id="RU003431"/>
    </source>
</evidence>
<proteinExistence type="inferred from homology"/>
<evidence type="ECO:0000256" key="10">
    <source>
        <dbReference type="ARBA" id="ARBA00023180"/>
    </source>
</evidence>
<dbReference type="HOGENOM" id="CLU_001072_11_2_1"/>
<keyword evidence="18" id="KW-1185">Reference proteome</keyword>
<dbReference type="GO" id="GO:0035556">
    <property type="term" value="P:intracellular signal transduction"/>
    <property type="evidence" value="ECO:0007669"/>
    <property type="project" value="InterPro"/>
</dbReference>
<dbReference type="GO" id="GO:0005525">
    <property type="term" value="F:GTP binding"/>
    <property type="evidence" value="ECO:0007669"/>
    <property type="project" value="UniProtKB-KW"/>
</dbReference>
<comment type="subcellular location">
    <subcellularLocation>
        <location evidence="1">Photoreceptor outer segment membrane</location>
        <topology evidence="1">Single-pass type I membrane protein</topology>
    </subcellularLocation>
</comment>
<dbReference type="GO" id="GO:0017046">
    <property type="term" value="F:peptide hormone binding"/>
    <property type="evidence" value="ECO:0007669"/>
    <property type="project" value="TreeGrafter"/>
</dbReference>
<evidence type="ECO:0000256" key="6">
    <source>
        <dbReference type="ARBA" id="ARBA00022989"/>
    </source>
</evidence>
<dbReference type="GO" id="GO:0005524">
    <property type="term" value="F:ATP binding"/>
    <property type="evidence" value="ECO:0007669"/>
    <property type="project" value="InterPro"/>
</dbReference>
<dbReference type="InterPro" id="IPR011009">
    <property type="entry name" value="Kinase-like_dom_sf"/>
</dbReference>
<dbReference type="PROSITE" id="PS50011">
    <property type="entry name" value="PROTEIN_KINASE_DOM"/>
    <property type="match status" value="1"/>
</dbReference>
<dbReference type="CDD" id="cd07302">
    <property type="entry name" value="CHD"/>
    <property type="match status" value="1"/>
</dbReference>
<accession>H2YFF7</accession>
<dbReference type="Pfam" id="PF00211">
    <property type="entry name" value="Guanylate_cyc"/>
    <property type="match status" value="1"/>
</dbReference>
<dbReference type="GO" id="GO:0004383">
    <property type="term" value="F:guanylate cyclase activity"/>
    <property type="evidence" value="ECO:0007669"/>
    <property type="project" value="UniProtKB-EC"/>
</dbReference>
<keyword evidence="8" id="KW-0472">Membrane</keyword>
<dbReference type="PROSITE" id="PS50125">
    <property type="entry name" value="GUANYLATE_CYCLASE_2"/>
    <property type="match status" value="1"/>
</dbReference>
<dbReference type="InterPro" id="IPR029787">
    <property type="entry name" value="Nucleotide_cyclase"/>
</dbReference>
<dbReference type="Gene3D" id="3.30.70.1230">
    <property type="entry name" value="Nucleotide cyclase"/>
    <property type="match status" value="1"/>
</dbReference>
<sequence>IFMLNHDHVCQFYGANYEGQYTSILSDYCTRGSLEDLFKQHDKWDDFFKNSLIFDIVKGMLYIHHSPLRSHGNLKPSNCLIDSRFMVKLTDFGLISQRLKMIKKGEISSPRSPCSKLWTAPEILKSVIPPPEGTQCGDVYSFAIIAHEILFQRGPFYRKEKKYTAEEIIDFVMSPPSGGPFRPSLEDNDDNIIDQQWRKTLRRCWAQRAKERPGFHELKHLQHSMQRETNLVDSLFQRLQQYSYSLEEKVEEKTEQYRAEKEKSDSLLYQMLPKMVAERLKMNFDVRPETYDNVTVYFSDIVGFSDICHRSEPLEVVRMLNELYTMFDQIIDSFDVYKIETIGDAYMVVSGLPERNGENHAREIARMALSLRGSVLNNFVIEHLPNERLKLRIGIHTGPVVAGVVGMKMPRYCLFGDTVNTAARMEQTGKELQIHLSPTTKNILMNFNTFTLKKRKSVVELKV</sequence>
<dbReference type="Gene3D" id="1.10.510.10">
    <property type="entry name" value="Transferase(Phosphotransferase) domain 1"/>
    <property type="match status" value="1"/>
</dbReference>
<evidence type="ECO:0000256" key="11">
    <source>
        <dbReference type="ARBA" id="ARBA00023239"/>
    </source>
</evidence>
<feature type="domain" description="Guanylate cyclase" evidence="16">
    <location>
        <begin position="295"/>
        <end position="426"/>
    </location>
</feature>
<reference evidence="17" key="2">
    <citation type="submission" date="2025-08" db="UniProtKB">
        <authorList>
            <consortium name="Ensembl"/>
        </authorList>
    </citation>
    <scope>IDENTIFICATION</scope>
</reference>
<dbReference type="AlphaFoldDB" id="H2YFF7"/>
<dbReference type="SUPFAM" id="SSF55073">
    <property type="entry name" value="Nucleotide cyclase"/>
    <property type="match status" value="1"/>
</dbReference>
<dbReference type="PANTHER" id="PTHR11920">
    <property type="entry name" value="GUANYLYL CYCLASE"/>
    <property type="match status" value="1"/>
</dbReference>
<dbReference type="eggNOG" id="KOG1023">
    <property type="taxonomic scope" value="Eukaryota"/>
</dbReference>
<evidence type="ECO:0000256" key="12">
    <source>
        <dbReference type="ARBA" id="ARBA00023293"/>
    </source>
</evidence>
<protein>
    <recommendedName>
        <fullName evidence="2 14">Guanylate cyclase</fullName>
        <ecNumber evidence="2 14">4.6.1.2</ecNumber>
    </recommendedName>
</protein>
<keyword evidence="11 13" id="KW-0456">Lyase</keyword>
<keyword evidence="7" id="KW-0342">GTP-binding</keyword>
<dbReference type="GO" id="GO:0004672">
    <property type="term" value="F:protein kinase activity"/>
    <property type="evidence" value="ECO:0007669"/>
    <property type="project" value="InterPro"/>
</dbReference>
<dbReference type="EC" id="4.6.1.2" evidence="2 14"/>
<dbReference type="PANTHER" id="PTHR11920:SF494">
    <property type="entry name" value="ATRIAL NATRIURETIC PEPTIDE RECEPTOR 2"/>
    <property type="match status" value="1"/>
</dbReference>
<evidence type="ECO:0000259" key="15">
    <source>
        <dbReference type="PROSITE" id="PS50011"/>
    </source>
</evidence>
<reference evidence="17" key="3">
    <citation type="submission" date="2025-09" db="UniProtKB">
        <authorList>
            <consortium name="Ensembl"/>
        </authorList>
    </citation>
    <scope>IDENTIFICATION</scope>
</reference>
<comment type="catalytic activity">
    <reaction evidence="14">
        <text>GTP = 3',5'-cyclic GMP + diphosphate</text>
        <dbReference type="Rhea" id="RHEA:13665"/>
        <dbReference type="ChEBI" id="CHEBI:33019"/>
        <dbReference type="ChEBI" id="CHEBI:37565"/>
        <dbReference type="ChEBI" id="CHEBI:57746"/>
        <dbReference type="EC" id="4.6.1.2"/>
    </reaction>
</comment>
<dbReference type="Ensembl" id="ENSCSAVT00000004115.1">
    <property type="protein sequence ID" value="ENSCSAVP00000004055.1"/>
    <property type="gene ID" value="ENSCSAVG00000002395.1"/>
</dbReference>
<evidence type="ECO:0000259" key="16">
    <source>
        <dbReference type="PROSITE" id="PS50125"/>
    </source>
</evidence>
<evidence type="ECO:0000256" key="3">
    <source>
        <dbReference type="ARBA" id="ARBA00022692"/>
    </source>
</evidence>
<dbReference type="InParanoid" id="H2YFF7"/>
<dbReference type="InterPro" id="IPR011645">
    <property type="entry name" value="HNOB_dom_associated"/>
</dbReference>
<name>H2YFF7_CIOSA</name>
<dbReference type="SUPFAM" id="SSF56112">
    <property type="entry name" value="Protein kinase-like (PK-like)"/>
    <property type="match status" value="1"/>
</dbReference>
<evidence type="ECO:0000256" key="5">
    <source>
        <dbReference type="ARBA" id="ARBA00022741"/>
    </source>
</evidence>
<dbReference type="FunFam" id="3.30.70.1230:FF:000004">
    <property type="entry name" value="Guanylate cyclase"/>
    <property type="match status" value="1"/>
</dbReference>
<keyword evidence="6" id="KW-1133">Transmembrane helix</keyword>
<keyword evidence="10" id="KW-0325">Glycoprotein</keyword>
<comment type="similarity">
    <text evidence="13">Belongs to the adenylyl cyclase class-4/guanylyl cyclase family.</text>
</comment>
<dbReference type="GO" id="GO:0005886">
    <property type="term" value="C:plasma membrane"/>
    <property type="evidence" value="ECO:0007669"/>
    <property type="project" value="TreeGrafter"/>
</dbReference>
<dbReference type="SMART" id="SM00044">
    <property type="entry name" value="CYCc"/>
    <property type="match status" value="1"/>
</dbReference>
<evidence type="ECO:0000256" key="13">
    <source>
        <dbReference type="RuleBase" id="RU000405"/>
    </source>
</evidence>
<dbReference type="Proteomes" id="UP000007875">
    <property type="component" value="Unassembled WGS sequence"/>
</dbReference>
<dbReference type="Gene3D" id="6.10.250.780">
    <property type="match status" value="1"/>
</dbReference>
<evidence type="ECO:0000256" key="2">
    <source>
        <dbReference type="ARBA" id="ARBA00012202"/>
    </source>
</evidence>
<evidence type="ECO:0000256" key="8">
    <source>
        <dbReference type="ARBA" id="ARBA00023136"/>
    </source>
</evidence>
<evidence type="ECO:0000313" key="18">
    <source>
        <dbReference type="Proteomes" id="UP000007875"/>
    </source>
</evidence>
<evidence type="ECO:0000256" key="7">
    <source>
        <dbReference type="ARBA" id="ARBA00023134"/>
    </source>
</evidence>
<dbReference type="GO" id="GO:0016941">
    <property type="term" value="F:natriuretic peptide receptor activity"/>
    <property type="evidence" value="ECO:0007669"/>
    <property type="project" value="TreeGrafter"/>
</dbReference>
<reference evidence="18" key="1">
    <citation type="submission" date="2003-08" db="EMBL/GenBank/DDBJ databases">
        <authorList>
            <person name="Birren B."/>
            <person name="Nusbaum C."/>
            <person name="Abebe A."/>
            <person name="Abouelleil A."/>
            <person name="Adekoya E."/>
            <person name="Ait-zahra M."/>
            <person name="Allen N."/>
            <person name="Allen T."/>
            <person name="An P."/>
            <person name="Anderson M."/>
            <person name="Anderson S."/>
            <person name="Arachchi H."/>
            <person name="Armbruster J."/>
            <person name="Bachantsang P."/>
            <person name="Baldwin J."/>
            <person name="Barry A."/>
            <person name="Bayul T."/>
            <person name="Blitshsteyn B."/>
            <person name="Bloom T."/>
            <person name="Blye J."/>
            <person name="Boguslavskiy L."/>
            <person name="Borowsky M."/>
            <person name="Boukhgalter B."/>
            <person name="Brunache A."/>
            <person name="Butler J."/>
            <person name="Calixte N."/>
            <person name="Calvo S."/>
            <person name="Camarata J."/>
            <person name="Campo K."/>
            <person name="Chang J."/>
            <person name="Cheshatsang Y."/>
            <person name="Citroen M."/>
            <person name="Collymore A."/>
            <person name="Considine T."/>
            <person name="Cook A."/>
            <person name="Cooke P."/>
            <person name="Corum B."/>
            <person name="Cuomo C."/>
            <person name="David R."/>
            <person name="Dawoe T."/>
            <person name="Degray S."/>
            <person name="Dodge S."/>
            <person name="Dooley K."/>
            <person name="Dorje P."/>
            <person name="Dorjee K."/>
            <person name="Dorris L."/>
            <person name="Duffey N."/>
            <person name="Dupes A."/>
            <person name="Elkins T."/>
            <person name="Engels R."/>
            <person name="Erickson J."/>
            <person name="Farina A."/>
            <person name="Faro S."/>
            <person name="Ferreira P."/>
            <person name="Fischer H."/>
            <person name="Fitzgerald M."/>
            <person name="Foley K."/>
            <person name="Gage D."/>
            <person name="Galagan J."/>
            <person name="Gearin G."/>
            <person name="Gnerre S."/>
            <person name="Gnirke A."/>
            <person name="Goyette A."/>
            <person name="Graham J."/>
            <person name="Grandbois E."/>
            <person name="Gyaltsen K."/>
            <person name="Hafez N."/>
            <person name="Hagopian D."/>
            <person name="Hagos B."/>
            <person name="Hall J."/>
            <person name="Hatcher B."/>
            <person name="Heller A."/>
            <person name="Higgins H."/>
            <person name="Honan T."/>
            <person name="Horn A."/>
            <person name="Houde N."/>
            <person name="Hughes L."/>
            <person name="Hulme W."/>
            <person name="Husby E."/>
            <person name="Iliev I."/>
            <person name="Jaffe D."/>
            <person name="Jones C."/>
            <person name="Kamal M."/>
            <person name="Kamat A."/>
            <person name="Kamvysselis M."/>
            <person name="Karlsson E."/>
            <person name="Kells C."/>
            <person name="Kieu A."/>
            <person name="Kisner P."/>
            <person name="Kodira C."/>
            <person name="Kulbokas E."/>
            <person name="Labutti K."/>
            <person name="Lama D."/>
            <person name="Landers T."/>
            <person name="Leger J."/>
            <person name="Levine S."/>
            <person name="Lewis D."/>
            <person name="Lewis T."/>
            <person name="Lindblad-toh K."/>
            <person name="Liu X."/>
            <person name="Lokyitsang T."/>
            <person name="Lokyitsang Y."/>
            <person name="Lucien O."/>
            <person name="Lui A."/>
            <person name="Ma L.J."/>
            <person name="Mabbitt R."/>
            <person name="Macdonald J."/>
            <person name="Maclean C."/>
            <person name="Major J."/>
            <person name="Manning J."/>
            <person name="Marabella R."/>
            <person name="Maru K."/>
            <person name="Matthews C."/>
            <person name="Mauceli E."/>
            <person name="Mccarthy M."/>
            <person name="Mcdonough S."/>
            <person name="Mcghee T."/>
            <person name="Meldrim J."/>
            <person name="Meneus L."/>
            <person name="Mesirov J."/>
            <person name="Mihalev A."/>
            <person name="Mihova T."/>
            <person name="Mikkelsen T."/>
            <person name="Mlenga V."/>
            <person name="Moru K."/>
            <person name="Mozes J."/>
            <person name="Mulrain L."/>
            <person name="Munson G."/>
            <person name="Naylor J."/>
            <person name="Newes C."/>
            <person name="Nguyen C."/>
            <person name="Nguyen N."/>
            <person name="Nguyen T."/>
            <person name="Nicol R."/>
            <person name="Nielsen C."/>
            <person name="Nizzari M."/>
            <person name="Norbu C."/>
            <person name="Norbu N."/>
            <person name="O'donnell P."/>
            <person name="Okoawo O."/>
            <person name="O'leary S."/>
            <person name="Omotosho B."/>
            <person name="O'neill K."/>
            <person name="Osman S."/>
            <person name="Parker S."/>
            <person name="Perrin D."/>
            <person name="Phunkhang P."/>
            <person name="Piqani B."/>
            <person name="Purcell S."/>
            <person name="Rachupka T."/>
            <person name="Ramasamy U."/>
            <person name="Rameau R."/>
            <person name="Ray V."/>
            <person name="Raymond C."/>
            <person name="Retta R."/>
            <person name="Richardson S."/>
            <person name="Rise C."/>
            <person name="Rodriguez J."/>
            <person name="Rogers J."/>
            <person name="Rogov P."/>
            <person name="Rutman M."/>
            <person name="Schupbach R."/>
            <person name="Seaman C."/>
            <person name="Settipalli S."/>
            <person name="Sharpe T."/>
            <person name="Sheridan J."/>
            <person name="Sherpa N."/>
            <person name="Shi J."/>
            <person name="Smirnov S."/>
            <person name="Smith C."/>
            <person name="Sougnez C."/>
            <person name="Spencer B."/>
            <person name="Stalker J."/>
            <person name="Stange-thomann N."/>
            <person name="Stavropoulos S."/>
            <person name="Stetson K."/>
            <person name="Stone C."/>
            <person name="Stone S."/>
            <person name="Stubbs M."/>
            <person name="Talamas J."/>
            <person name="Tchuinga P."/>
            <person name="Tenzing P."/>
            <person name="Tesfaye S."/>
            <person name="Theodore J."/>
            <person name="Thoulutsang Y."/>
            <person name="Topham K."/>
            <person name="Towey S."/>
            <person name="Tsamla T."/>
            <person name="Tsomo N."/>
            <person name="Vallee D."/>
            <person name="Vassiliev H."/>
            <person name="Venkataraman V."/>
            <person name="Vinson J."/>
            <person name="Vo A."/>
            <person name="Wade C."/>
            <person name="Wang S."/>
            <person name="Wangchuk T."/>
            <person name="Wangdi T."/>
            <person name="Whittaker C."/>
            <person name="Wilkinson J."/>
            <person name="Wu Y."/>
            <person name="Wyman D."/>
            <person name="Yadav S."/>
            <person name="Yang S."/>
            <person name="Yang X."/>
            <person name="Yeager S."/>
            <person name="Yee E."/>
            <person name="Young G."/>
            <person name="Zainoun J."/>
            <person name="Zembeck L."/>
            <person name="Zimmer A."/>
            <person name="Zody M."/>
            <person name="Lander E."/>
        </authorList>
    </citation>
    <scope>NUCLEOTIDE SEQUENCE [LARGE SCALE GENOMIC DNA]</scope>
</reference>
<dbReference type="OMA" id="DICHRSE"/>
<organism evidence="17 18">
    <name type="scientific">Ciona savignyi</name>
    <name type="common">Pacific transparent sea squirt</name>
    <dbReference type="NCBI Taxonomy" id="51511"/>
    <lineage>
        <taxon>Eukaryota</taxon>
        <taxon>Metazoa</taxon>
        <taxon>Chordata</taxon>
        <taxon>Tunicata</taxon>
        <taxon>Ascidiacea</taxon>
        <taxon>Phlebobranchia</taxon>
        <taxon>Cionidae</taxon>
        <taxon>Ciona</taxon>
    </lineage>
</organism>
<dbReference type="GeneTree" id="ENSGT00940000156223"/>
<keyword evidence="4" id="KW-0732">Signal</keyword>
<dbReference type="Pfam" id="PF00069">
    <property type="entry name" value="Pkinase"/>
    <property type="match status" value="1"/>
</dbReference>